<organism evidence="7 8">
    <name type="scientific">Vanrija pseudolonga</name>
    <dbReference type="NCBI Taxonomy" id="143232"/>
    <lineage>
        <taxon>Eukaryota</taxon>
        <taxon>Fungi</taxon>
        <taxon>Dikarya</taxon>
        <taxon>Basidiomycota</taxon>
        <taxon>Agaricomycotina</taxon>
        <taxon>Tremellomycetes</taxon>
        <taxon>Trichosporonales</taxon>
        <taxon>Trichosporonaceae</taxon>
        <taxon>Vanrija</taxon>
    </lineage>
</organism>
<dbReference type="Pfam" id="PF12894">
    <property type="entry name" value="ANAPC4_WD40"/>
    <property type="match status" value="1"/>
</dbReference>
<evidence type="ECO:0000256" key="3">
    <source>
        <dbReference type="PROSITE-ProRule" id="PRU00221"/>
    </source>
</evidence>
<keyword evidence="2" id="KW-0677">Repeat</keyword>
<keyword evidence="5" id="KW-1133">Transmembrane helix</keyword>
<dbReference type="GeneID" id="87809314"/>
<keyword evidence="8" id="KW-1185">Reference proteome</keyword>
<dbReference type="PROSITE" id="PS50294">
    <property type="entry name" value="WD_REPEATS_REGION"/>
    <property type="match status" value="1"/>
</dbReference>
<dbReference type="InterPro" id="IPR005605">
    <property type="entry name" value="Spo7"/>
</dbReference>
<feature type="region of interest" description="Disordered" evidence="4">
    <location>
        <begin position="774"/>
        <end position="806"/>
    </location>
</feature>
<evidence type="ECO:0000259" key="6">
    <source>
        <dbReference type="Pfam" id="PF12894"/>
    </source>
</evidence>
<dbReference type="PROSITE" id="PS50082">
    <property type="entry name" value="WD_REPEATS_2"/>
    <property type="match status" value="4"/>
</dbReference>
<evidence type="ECO:0000256" key="2">
    <source>
        <dbReference type="ARBA" id="ARBA00022737"/>
    </source>
</evidence>
<dbReference type="InterPro" id="IPR019775">
    <property type="entry name" value="WD40_repeat_CS"/>
</dbReference>
<dbReference type="PROSITE" id="PS00678">
    <property type="entry name" value="WD_REPEATS_1"/>
    <property type="match status" value="1"/>
</dbReference>
<evidence type="ECO:0000256" key="4">
    <source>
        <dbReference type="SAM" id="MobiDB-lite"/>
    </source>
</evidence>
<dbReference type="InterPro" id="IPR051179">
    <property type="entry name" value="WD_repeat_multifunction"/>
</dbReference>
<keyword evidence="1 3" id="KW-0853">WD repeat</keyword>
<keyword evidence="5" id="KW-0472">Membrane</keyword>
<feature type="compositionally biased region" description="Basic and acidic residues" evidence="4">
    <location>
        <begin position="796"/>
        <end position="806"/>
    </location>
</feature>
<dbReference type="InterPro" id="IPR015943">
    <property type="entry name" value="WD40/YVTN_repeat-like_dom_sf"/>
</dbReference>
<dbReference type="PANTHER" id="PTHR19857:SF8">
    <property type="entry name" value="ANGIO-ASSOCIATED MIGRATORY CELL PROTEIN"/>
    <property type="match status" value="1"/>
</dbReference>
<sequence length="806" mass="85604">MSAEQDHSHDAHVDDATLDAEDALEIVEDDGAGEPMVDDDDDFEAAGYDGEIVIGAPMPGEEDELMGEEGGEGEETMEDNSISAASVHKENQSIFALSLHPAFPNPPLAVSGGEDDTAYVYAPLPPGTGAEINADTFEPITLDGHTDSVVAAEWSADGAYVATGGMDGRVRVWKHDDNFATWAVVADLESGSEIQWIRWHPKGPVIAAGCEDATVWLWQVPSGNVLNVLSGHTMPVTQGVFPPPAGRQLLTASLDSSLILWNPAAGTPMFKASIFCPPNDPELDPAEVGITALAVSPNGAIAAVGGAAGKVKLVSLPKGDVVGTLEGHGEGESVEALVFIDLLNGAGGGKGVVLVSGGTDGKGFVWDVATGRVRAELKHDEPITSLAAHPAPAVHLVTSASADRTLKTWDVRTGALVAELKGHTGVVNSVSVAPLPESAGASDHGLAAAQAVISGGDEGVSLVWKLPVHNVHSVSPVHNVNSAPVVAASDSRSTTPQPKRPSPTAPFHPPADTSTYRDLLLFEERLKLNAEMLRRRKRRYSVFLYSFMAGLSGMGYHLVVMPPDNIVLLRGLQAVVAVVFITLALFFASGMYDEKIRYSHSYINHSNRALRPLNMYLNVRRAPASFLNFLPLPAAFRPAPGPMKAQPAARRPSQGNLGLGPSPAGSAPVARRVSHSSSLVMAQIPPSQNPRGELIFSSRVDHHFEEGYKRYRAAFERRREERSREEARAQGKWWHPSYWQRLPPVAGSVVGAVLFVLLAATLGLCIAAKTRARGYGDGSGAYDEDADADADADASEEVHEKEREGK</sequence>
<dbReference type="CDD" id="cd00200">
    <property type="entry name" value="WD40"/>
    <property type="match status" value="1"/>
</dbReference>
<keyword evidence="5" id="KW-0812">Transmembrane</keyword>
<dbReference type="InterPro" id="IPR024977">
    <property type="entry name" value="Apc4-like_WD40_dom"/>
</dbReference>
<proteinExistence type="predicted"/>
<accession>A0AAF0YAU7</accession>
<feature type="transmembrane region" description="Helical" evidence="5">
    <location>
        <begin position="742"/>
        <end position="764"/>
    </location>
</feature>
<dbReference type="AlphaFoldDB" id="A0AAF0YAU7"/>
<dbReference type="SUPFAM" id="SSF50978">
    <property type="entry name" value="WD40 repeat-like"/>
    <property type="match status" value="1"/>
</dbReference>
<feature type="compositionally biased region" description="Basic and acidic residues" evidence="4">
    <location>
        <begin position="1"/>
        <end position="15"/>
    </location>
</feature>
<feature type="region of interest" description="Disordered" evidence="4">
    <location>
        <begin position="641"/>
        <end position="667"/>
    </location>
</feature>
<feature type="region of interest" description="Disordered" evidence="4">
    <location>
        <begin position="56"/>
        <end position="76"/>
    </location>
</feature>
<feature type="region of interest" description="Disordered" evidence="4">
    <location>
        <begin position="1"/>
        <end position="21"/>
    </location>
</feature>
<feature type="compositionally biased region" description="Pro residues" evidence="4">
    <location>
        <begin position="498"/>
        <end position="509"/>
    </location>
</feature>
<dbReference type="PANTHER" id="PTHR19857">
    <property type="entry name" value="MITOCHONDRIAL DIVISION PROTEIN 1-RELATED"/>
    <property type="match status" value="1"/>
</dbReference>
<feature type="domain" description="Anaphase-promoting complex subunit 4-like WD40" evidence="6">
    <location>
        <begin position="184"/>
        <end position="233"/>
    </location>
</feature>
<evidence type="ECO:0000256" key="1">
    <source>
        <dbReference type="ARBA" id="ARBA00022574"/>
    </source>
</evidence>
<dbReference type="Pfam" id="PF03907">
    <property type="entry name" value="Spo7"/>
    <property type="match status" value="1"/>
</dbReference>
<dbReference type="InterPro" id="IPR036322">
    <property type="entry name" value="WD40_repeat_dom_sf"/>
</dbReference>
<dbReference type="Pfam" id="PF00400">
    <property type="entry name" value="WD40"/>
    <property type="match status" value="2"/>
</dbReference>
<name>A0AAF0YAU7_9TREE</name>
<feature type="repeat" description="WD" evidence="3">
    <location>
        <begin position="197"/>
        <end position="228"/>
    </location>
</feature>
<protein>
    <submittedName>
        <fullName evidence="7">Purtative WD repeat-containing protein</fullName>
    </submittedName>
</protein>
<feature type="repeat" description="WD" evidence="3">
    <location>
        <begin position="376"/>
        <end position="419"/>
    </location>
</feature>
<feature type="transmembrane region" description="Helical" evidence="5">
    <location>
        <begin position="542"/>
        <end position="559"/>
    </location>
</feature>
<feature type="region of interest" description="Disordered" evidence="4">
    <location>
        <begin position="486"/>
        <end position="512"/>
    </location>
</feature>
<evidence type="ECO:0000256" key="5">
    <source>
        <dbReference type="SAM" id="Phobius"/>
    </source>
</evidence>
<feature type="compositionally biased region" description="Acidic residues" evidence="4">
    <location>
        <begin position="782"/>
        <end position="795"/>
    </location>
</feature>
<reference evidence="7" key="1">
    <citation type="submission" date="2023-10" db="EMBL/GenBank/DDBJ databases">
        <authorList>
            <person name="Noh H."/>
        </authorList>
    </citation>
    <scope>NUCLEOTIDE SEQUENCE</scope>
    <source>
        <strain evidence="7">DUCC4014</strain>
    </source>
</reference>
<dbReference type="EMBL" id="CP086717">
    <property type="protein sequence ID" value="WOO82607.1"/>
    <property type="molecule type" value="Genomic_DNA"/>
</dbReference>
<dbReference type="InterPro" id="IPR001680">
    <property type="entry name" value="WD40_rpt"/>
</dbReference>
<dbReference type="GO" id="GO:0019888">
    <property type="term" value="F:protein phosphatase regulator activity"/>
    <property type="evidence" value="ECO:0007669"/>
    <property type="project" value="InterPro"/>
</dbReference>
<feature type="repeat" description="WD" evidence="3">
    <location>
        <begin position="229"/>
        <end position="262"/>
    </location>
</feature>
<feature type="transmembrane region" description="Helical" evidence="5">
    <location>
        <begin position="571"/>
        <end position="592"/>
    </location>
</feature>
<dbReference type="SMART" id="SM00320">
    <property type="entry name" value="WD40"/>
    <property type="match status" value="8"/>
</dbReference>
<feature type="compositionally biased region" description="Acidic residues" evidence="4">
    <location>
        <begin position="60"/>
        <end position="76"/>
    </location>
</feature>
<evidence type="ECO:0000313" key="8">
    <source>
        <dbReference type="Proteomes" id="UP000827549"/>
    </source>
</evidence>
<feature type="repeat" description="WD" evidence="3">
    <location>
        <begin position="142"/>
        <end position="174"/>
    </location>
</feature>
<dbReference type="Gene3D" id="2.130.10.10">
    <property type="entry name" value="YVTN repeat-like/Quinoprotein amine dehydrogenase"/>
    <property type="match status" value="1"/>
</dbReference>
<dbReference type="RefSeq" id="XP_062628639.1">
    <property type="nucleotide sequence ID" value="XM_062772655.1"/>
</dbReference>
<dbReference type="Proteomes" id="UP000827549">
    <property type="component" value="Chromosome 4"/>
</dbReference>
<gene>
    <name evidence="7" type="primary">SPAC25H1.08c_1</name>
    <name evidence="7" type="ORF">LOC62_04G006087</name>
</gene>
<evidence type="ECO:0000313" key="7">
    <source>
        <dbReference type="EMBL" id="WOO82607.1"/>
    </source>
</evidence>